<gene>
    <name evidence="1" type="ORF">EIY87_35925</name>
</gene>
<reference evidence="1 2" key="1">
    <citation type="submission" date="2018-12" db="EMBL/GenBank/DDBJ databases">
        <title>Amycolatopsis eburnea sp. nov. actinomycete associate with arbuscular mycorrhiza fungal spore.</title>
        <authorList>
            <person name="Lumyong S."/>
            <person name="Chaiya L."/>
        </authorList>
    </citation>
    <scope>NUCLEOTIDE SEQUENCE [LARGE SCALE GENOMIC DNA]</scope>
    <source>
        <strain evidence="1 2">GLM-1</strain>
    </source>
</reference>
<dbReference type="EMBL" id="RSEC01000060">
    <property type="protein sequence ID" value="RSD10278.1"/>
    <property type="molecule type" value="Genomic_DNA"/>
</dbReference>
<protein>
    <submittedName>
        <fullName evidence="1">Uncharacterized protein</fullName>
    </submittedName>
</protein>
<organism evidence="1 2">
    <name type="scientific">Amycolatopsis eburnea</name>
    <dbReference type="NCBI Taxonomy" id="2267691"/>
    <lineage>
        <taxon>Bacteria</taxon>
        <taxon>Bacillati</taxon>
        <taxon>Actinomycetota</taxon>
        <taxon>Actinomycetes</taxon>
        <taxon>Pseudonocardiales</taxon>
        <taxon>Pseudonocardiaceae</taxon>
        <taxon>Amycolatopsis</taxon>
    </lineage>
</organism>
<evidence type="ECO:0000313" key="2">
    <source>
        <dbReference type="Proteomes" id="UP000267081"/>
    </source>
</evidence>
<dbReference type="OrthoDB" id="4173178at2"/>
<sequence length="97" mass="11166">MDIKAFFRKACPGCGTTVDKKHARTCDVARCMKTGLQRSGCTAGHRCGHDRWDGYWPGWQDCLILDLTTDTGFPDLNRLYTEATWDPSSRRWRIPER</sequence>
<dbReference type="AlphaFoldDB" id="A0A427SYJ8"/>
<name>A0A427SYJ8_9PSEU</name>
<proteinExistence type="predicted"/>
<dbReference type="RefSeq" id="WP_125314414.1">
    <property type="nucleotide sequence ID" value="NZ_RSEC01000060.1"/>
</dbReference>
<evidence type="ECO:0000313" key="1">
    <source>
        <dbReference type="EMBL" id="RSD10278.1"/>
    </source>
</evidence>
<accession>A0A427SYJ8</accession>
<keyword evidence="2" id="KW-1185">Reference proteome</keyword>
<dbReference type="Proteomes" id="UP000267081">
    <property type="component" value="Unassembled WGS sequence"/>
</dbReference>
<comment type="caution">
    <text evidence="1">The sequence shown here is derived from an EMBL/GenBank/DDBJ whole genome shotgun (WGS) entry which is preliminary data.</text>
</comment>